<protein>
    <submittedName>
        <fullName evidence="1">Ferredoxin</fullName>
    </submittedName>
</protein>
<reference evidence="1 2" key="1">
    <citation type="submission" date="2023-08" db="EMBL/GenBank/DDBJ databases">
        <authorList>
            <person name="Roldan D.M."/>
            <person name="Menes R.J."/>
        </authorList>
    </citation>
    <scope>NUCLEOTIDE SEQUENCE [LARGE SCALE GENOMIC DNA]</scope>
    <source>
        <strain evidence="1 2">CCM 2812</strain>
    </source>
</reference>
<sequence>MYVILTSKPGQFRTETGPGLRLLERWDYRYGSRSTARFDIAELSDPARRVTVVDETEPDGAVNHVPAKFLPQHPTLDGARAELQRLCSYGSVRAELHALPLPPEGAAT</sequence>
<accession>A0ABT9G7I6</accession>
<evidence type="ECO:0000313" key="1">
    <source>
        <dbReference type="EMBL" id="MDP4302440.1"/>
    </source>
</evidence>
<dbReference type="RefSeq" id="WP_305750977.1">
    <property type="nucleotide sequence ID" value="NZ_JAUZEE010000011.1"/>
</dbReference>
<proteinExistence type="predicted"/>
<keyword evidence="2" id="KW-1185">Reference proteome</keyword>
<evidence type="ECO:0000313" key="2">
    <source>
        <dbReference type="Proteomes" id="UP001235760"/>
    </source>
</evidence>
<comment type="caution">
    <text evidence="1">The sequence shown here is derived from an EMBL/GenBank/DDBJ whole genome shotgun (WGS) entry which is preliminary data.</text>
</comment>
<dbReference type="Proteomes" id="UP001235760">
    <property type="component" value="Unassembled WGS sequence"/>
</dbReference>
<organism evidence="1 2">
    <name type="scientific">Leptothrix discophora</name>
    <dbReference type="NCBI Taxonomy" id="89"/>
    <lineage>
        <taxon>Bacteria</taxon>
        <taxon>Pseudomonadati</taxon>
        <taxon>Pseudomonadota</taxon>
        <taxon>Betaproteobacteria</taxon>
        <taxon>Burkholderiales</taxon>
        <taxon>Sphaerotilaceae</taxon>
        <taxon>Leptothrix</taxon>
    </lineage>
</organism>
<gene>
    <name evidence="1" type="ORF">Q8X39_17515</name>
</gene>
<name>A0ABT9G7I6_LEPDI</name>
<dbReference type="EMBL" id="JAUZEE010000011">
    <property type="protein sequence ID" value="MDP4302440.1"/>
    <property type="molecule type" value="Genomic_DNA"/>
</dbReference>